<dbReference type="RefSeq" id="WP_013147973.1">
    <property type="nucleotide sequence ID" value="NC_014207.1"/>
</dbReference>
<dbReference type="EMBL" id="CP002056">
    <property type="protein sequence ID" value="ADI29659.1"/>
    <property type="molecule type" value="Genomic_DNA"/>
</dbReference>
<dbReference type="STRING" id="666681.M301_1276"/>
<keyword evidence="1" id="KW-0472">Membrane</keyword>
<dbReference type="Pfam" id="PF07963">
    <property type="entry name" value="N_methyl"/>
    <property type="match status" value="1"/>
</dbReference>
<gene>
    <name evidence="2" type="ordered locus">M301_1276</name>
</gene>
<dbReference type="Proteomes" id="UP000000383">
    <property type="component" value="Chromosome"/>
</dbReference>
<accession>D7DHX4</accession>
<dbReference type="InterPro" id="IPR045584">
    <property type="entry name" value="Pilin-like"/>
</dbReference>
<keyword evidence="3" id="KW-1185">Reference proteome</keyword>
<dbReference type="eggNOG" id="COG2165">
    <property type="taxonomic scope" value="Bacteria"/>
</dbReference>
<sequence length="275" mass="29247" precursor="true">MRPIFKPNSKSYAGFTLVEMVVVITIVGILAAGAALFIRNPTQAFIDSENRANLTDRADTALRRMARDIRNALPNSVRTNVNGADSFIEFVPVNSAGRYRASVGASSSDNPLDFSLSADTFDVLGPSVSVSAGDKLVIYNLGIPGSDVYEGTNSRALQTTGNLSVLSFSGGTFPQESPSSRFFIVSTPVSYACDMTNKVLLRYSGYATQVNQPSTVAALNGLATARILANGLTTCQVNYVPGVLQRSGVITIYLGFTQDVATVTLMHQVNVVNSP</sequence>
<name>D7DHX4_METV0</name>
<evidence type="ECO:0000256" key="1">
    <source>
        <dbReference type="SAM" id="Phobius"/>
    </source>
</evidence>
<keyword evidence="1" id="KW-1133">Transmembrane helix</keyword>
<dbReference type="KEGG" id="meh:M301_1276"/>
<protein>
    <submittedName>
        <fullName evidence="2">General secretion pathway protein H</fullName>
    </submittedName>
</protein>
<dbReference type="PROSITE" id="PS00409">
    <property type="entry name" value="PROKAR_NTER_METHYL"/>
    <property type="match status" value="1"/>
</dbReference>
<dbReference type="SUPFAM" id="SSF54523">
    <property type="entry name" value="Pili subunits"/>
    <property type="match status" value="1"/>
</dbReference>
<keyword evidence="1" id="KW-0812">Transmembrane</keyword>
<dbReference type="OrthoDB" id="9788802at2"/>
<dbReference type="Gene3D" id="3.30.700.10">
    <property type="entry name" value="Glycoprotein, Type 4 Pilin"/>
    <property type="match status" value="1"/>
</dbReference>
<dbReference type="HOGENOM" id="CLU_080973_0_0_4"/>
<evidence type="ECO:0000313" key="3">
    <source>
        <dbReference type="Proteomes" id="UP000000383"/>
    </source>
</evidence>
<dbReference type="InterPro" id="IPR012902">
    <property type="entry name" value="N_methyl_site"/>
</dbReference>
<organism evidence="2 3">
    <name type="scientific">Methylotenera versatilis (strain 301)</name>
    <dbReference type="NCBI Taxonomy" id="666681"/>
    <lineage>
        <taxon>Bacteria</taxon>
        <taxon>Pseudomonadati</taxon>
        <taxon>Pseudomonadota</taxon>
        <taxon>Betaproteobacteria</taxon>
        <taxon>Nitrosomonadales</taxon>
        <taxon>Methylophilaceae</taxon>
        <taxon>Methylotenera</taxon>
    </lineage>
</organism>
<feature type="transmembrane region" description="Helical" evidence="1">
    <location>
        <begin position="12"/>
        <end position="38"/>
    </location>
</feature>
<proteinExistence type="predicted"/>
<reference evidence="3" key="1">
    <citation type="submission" date="2010-05" db="EMBL/GenBank/DDBJ databases">
        <title>Complete sequence of Methylotenera sp. 301.</title>
        <authorList>
            <person name="Lucas S."/>
            <person name="Copeland A."/>
            <person name="Lapidus A."/>
            <person name="Cheng J.-F."/>
            <person name="Bruce D."/>
            <person name="Goodwin L."/>
            <person name="Pitluck S."/>
            <person name="Clum A."/>
            <person name="Land M."/>
            <person name="Hauser L."/>
            <person name="Kyrpides N."/>
            <person name="Ivanova N."/>
            <person name="Chistoservova L."/>
            <person name="Kalyuzhnaya M."/>
            <person name="Woyke T."/>
        </authorList>
    </citation>
    <scope>NUCLEOTIDE SEQUENCE [LARGE SCALE GENOMIC DNA]</scope>
    <source>
        <strain evidence="3">301</strain>
    </source>
</reference>
<evidence type="ECO:0000313" key="2">
    <source>
        <dbReference type="EMBL" id="ADI29659.1"/>
    </source>
</evidence>
<dbReference type="NCBIfam" id="TIGR02532">
    <property type="entry name" value="IV_pilin_GFxxxE"/>
    <property type="match status" value="1"/>
</dbReference>
<reference evidence="2 3" key="2">
    <citation type="journal article" date="2011" name="J. Bacteriol.">
        <title>Genomes of three methylotrophs from a single niche uncover genetic and metabolic divergence of Methylophilaceae.</title>
        <authorList>
            <person name="Lapidus A."/>
            <person name="Clum A."/>
            <person name="Labutti K."/>
            <person name="Kaluzhnaya M.G."/>
            <person name="Lim S."/>
            <person name="Beck D.A."/>
            <person name="Glavina Del Rio T."/>
            <person name="Nolan M."/>
            <person name="Mavromatis K."/>
            <person name="Huntemann M."/>
            <person name="Lucas S."/>
            <person name="Lidstrom M.E."/>
            <person name="Ivanova N."/>
            <person name="Chistoserdova L."/>
        </authorList>
    </citation>
    <scope>NUCLEOTIDE SEQUENCE [LARGE SCALE GENOMIC DNA]</scope>
    <source>
        <strain evidence="2 3">301</strain>
    </source>
</reference>
<dbReference type="AlphaFoldDB" id="D7DHX4"/>